<evidence type="ECO:0000313" key="2">
    <source>
        <dbReference type="Proteomes" id="UP001165121"/>
    </source>
</evidence>
<evidence type="ECO:0000313" key="1">
    <source>
        <dbReference type="EMBL" id="GMF40545.1"/>
    </source>
</evidence>
<sequence>MVSTQRTTLAEHNIDMCSFLNRNNDFVDLLQCEEIPKGQHHFHTPTSFIFPIDDDMDYDLDEMTSDLLADVASSISPDD</sequence>
<organism evidence="1 2">
    <name type="scientific">Phytophthora fragariaefolia</name>
    <dbReference type="NCBI Taxonomy" id="1490495"/>
    <lineage>
        <taxon>Eukaryota</taxon>
        <taxon>Sar</taxon>
        <taxon>Stramenopiles</taxon>
        <taxon>Oomycota</taxon>
        <taxon>Peronosporomycetes</taxon>
        <taxon>Peronosporales</taxon>
        <taxon>Peronosporaceae</taxon>
        <taxon>Phytophthora</taxon>
    </lineage>
</organism>
<reference evidence="1" key="1">
    <citation type="submission" date="2023-04" db="EMBL/GenBank/DDBJ databases">
        <title>Phytophthora fragariaefolia NBRC 109709.</title>
        <authorList>
            <person name="Ichikawa N."/>
            <person name="Sato H."/>
            <person name="Tonouchi N."/>
        </authorList>
    </citation>
    <scope>NUCLEOTIDE SEQUENCE</scope>
    <source>
        <strain evidence="1">NBRC 109709</strain>
    </source>
</reference>
<keyword evidence="2" id="KW-1185">Reference proteome</keyword>
<dbReference type="EMBL" id="BSXT01001254">
    <property type="protein sequence ID" value="GMF40545.1"/>
    <property type="molecule type" value="Genomic_DNA"/>
</dbReference>
<dbReference type="OrthoDB" id="122072at2759"/>
<proteinExistence type="predicted"/>
<protein>
    <submittedName>
        <fullName evidence="1">Unnamed protein product</fullName>
    </submittedName>
</protein>
<accession>A0A9W6XKV7</accession>
<dbReference type="Proteomes" id="UP001165121">
    <property type="component" value="Unassembled WGS sequence"/>
</dbReference>
<gene>
    <name evidence="1" type="ORF">Pfra01_001247900</name>
</gene>
<comment type="caution">
    <text evidence="1">The sequence shown here is derived from an EMBL/GenBank/DDBJ whole genome shotgun (WGS) entry which is preliminary data.</text>
</comment>
<name>A0A9W6XKV7_9STRA</name>
<dbReference type="AlphaFoldDB" id="A0A9W6XKV7"/>